<organism evidence="2 3">
    <name type="scientific">Daphnia galeata</name>
    <dbReference type="NCBI Taxonomy" id="27404"/>
    <lineage>
        <taxon>Eukaryota</taxon>
        <taxon>Metazoa</taxon>
        <taxon>Ecdysozoa</taxon>
        <taxon>Arthropoda</taxon>
        <taxon>Crustacea</taxon>
        <taxon>Branchiopoda</taxon>
        <taxon>Diplostraca</taxon>
        <taxon>Cladocera</taxon>
        <taxon>Anomopoda</taxon>
        <taxon>Daphniidae</taxon>
        <taxon>Daphnia</taxon>
    </lineage>
</organism>
<feature type="region of interest" description="Disordered" evidence="1">
    <location>
        <begin position="1"/>
        <end position="25"/>
    </location>
</feature>
<comment type="caution">
    <text evidence="2">The sequence shown here is derived from an EMBL/GenBank/DDBJ whole genome shotgun (WGS) entry which is preliminary data.</text>
</comment>
<proteinExistence type="predicted"/>
<dbReference type="Proteomes" id="UP000789390">
    <property type="component" value="Unassembled WGS sequence"/>
</dbReference>
<dbReference type="EMBL" id="CAKKLH010000124">
    <property type="protein sequence ID" value="CAH0104152.1"/>
    <property type="molecule type" value="Genomic_DNA"/>
</dbReference>
<name>A0A8J2WH42_9CRUS</name>
<dbReference type="AlphaFoldDB" id="A0A8J2WH42"/>
<dbReference type="OrthoDB" id="10370020at2759"/>
<protein>
    <recommendedName>
        <fullName evidence="4">BEN domain-containing protein</fullName>
    </recommendedName>
</protein>
<sequence length="345" mass="38545">MGIVPQSVTRKKNNKQSSTKKNMISSQSFESFTQLNRAGLSDSSQFSTTSAFGQLNVDENQEKDCSKCLNYESRIKKLQSDLSISYAENQTLQDQLTSCDAKRNELQELIRNYEVSRPTTKLGLDIQKLIEAHARRPVKMGNFKSSTDEYSDDTVGQQFSESWKPLKTVHVPEVDNLRQNPSLLALKKTIPPTAGLNVESVSNVKSDPLTMHASESGSSGDTEELNEEKRFPIPDSVLDLFSTKTLSNFVGKTLEYLHPGDDYLATRNLSDRNMSAEKIKAGNASDKIPMTEEEIQQVVVTVERKFKTTQKAQQLTEIRRAIVVKLNNSAAKAKKQQTIAKQSST</sequence>
<evidence type="ECO:0000256" key="1">
    <source>
        <dbReference type="SAM" id="MobiDB-lite"/>
    </source>
</evidence>
<keyword evidence="3" id="KW-1185">Reference proteome</keyword>
<reference evidence="2" key="1">
    <citation type="submission" date="2021-11" db="EMBL/GenBank/DDBJ databases">
        <authorList>
            <person name="Schell T."/>
        </authorList>
    </citation>
    <scope>NUCLEOTIDE SEQUENCE</scope>
    <source>
        <strain evidence="2">M5</strain>
    </source>
</reference>
<evidence type="ECO:0008006" key="4">
    <source>
        <dbReference type="Google" id="ProtNLM"/>
    </source>
</evidence>
<accession>A0A8J2WH42</accession>
<dbReference type="Gene3D" id="1.10.10.2590">
    <property type="entry name" value="BEN domain"/>
    <property type="match status" value="1"/>
</dbReference>
<evidence type="ECO:0000313" key="3">
    <source>
        <dbReference type="Proteomes" id="UP000789390"/>
    </source>
</evidence>
<gene>
    <name evidence="2" type="ORF">DGAL_LOCUS6866</name>
</gene>
<evidence type="ECO:0000313" key="2">
    <source>
        <dbReference type="EMBL" id="CAH0104152.1"/>
    </source>
</evidence>